<keyword evidence="2" id="KW-1003">Cell membrane</keyword>
<evidence type="ECO:0000256" key="1">
    <source>
        <dbReference type="ARBA" id="ARBA00004651"/>
    </source>
</evidence>
<dbReference type="AlphaFoldDB" id="A0A3R6V2Q2"/>
<evidence type="ECO:0000313" key="7">
    <source>
        <dbReference type="EMBL" id="RHY17829.1"/>
    </source>
</evidence>
<keyword evidence="8" id="KW-1185">Reference proteome</keyword>
<proteinExistence type="predicted"/>
<reference evidence="7 8" key="1">
    <citation type="submission" date="2018-08" db="EMBL/GenBank/DDBJ databases">
        <title>Aphanomyces genome sequencing and annotation.</title>
        <authorList>
            <person name="Minardi D."/>
            <person name="Oidtmann B."/>
            <person name="Van Der Giezen M."/>
            <person name="Studholme D.J."/>
        </authorList>
    </citation>
    <scope>NUCLEOTIDE SEQUENCE [LARGE SCALE GENOMIC DNA]</scope>
    <source>
        <strain evidence="7 8">NJM0002</strain>
    </source>
</reference>
<dbReference type="GO" id="GO:0005886">
    <property type="term" value="C:plasma membrane"/>
    <property type="evidence" value="ECO:0007669"/>
    <property type="project" value="UniProtKB-SubCell"/>
</dbReference>
<name>A0A3R6V2Q2_9STRA</name>
<evidence type="ECO:0000256" key="2">
    <source>
        <dbReference type="ARBA" id="ARBA00022475"/>
    </source>
</evidence>
<dbReference type="Pfam" id="PF13520">
    <property type="entry name" value="AA_permease_2"/>
    <property type="match status" value="1"/>
</dbReference>
<evidence type="ECO:0008006" key="9">
    <source>
        <dbReference type="Google" id="ProtNLM"/>
    </source>
</evidence>
<gene>
    <name evidence="7" type="ORF">DYB32_010466</name>
</gene>
<evidence type="ECO:0000256" key="5">
    <source>
        <dbReference type="ARBA" id="ARBA00023136"/>
    </source>
</evidence>
<keyword evidence="4 6" id="KW-1133">Transmembrane helix</keyword>
<accession>A0A3R6V2Q2</accession>
<feature type="transmembrane region" description="Helical" evidence="6">
    <location>
        <begin position="315"/>
        <end position="333"/>
    </location>
</feature>
<dbReference type="GO" id="GO:0022857">
    <property type="term" value="F:transmembrane transporter activity"/>
    <property type="evidence" value="ECO:0007669"/>
    <property type="project" value="InterPro"/>
</dbReference>
<dbReference type="Proteomes" id="UP000285060">
    <property type="component" value="Unassembled WGS sequence"/>
</dbReference>
<feature type="transmembrane region" description="Helical" evidence="6">
    <location>
        <begin position="115"/>
        <end position="132"/>
    </location>
</feature>
<evidence type="ECO:0000256" key="4">
    <source>
        <dbReference type="ARBA" id="ARBA00022989"/>
    </source>
</evidence>
<dbReference type="InterPro" id="IPR002293">
    <property type="entry name" value="AA/rel_permease1"/>
</dbReference>
<feature type="transmembrane region" description="Helical" evidence="6">
    <location>
        <begin position="339"/>
        <end position="363"/>
    </location>
</feature>
<sequence>MYPTSVDIWAAGVSVVIGGQFFSWNEGLAAGSVSYGVAVSLMGTAYLCLTLSMAEMTSMMPFAGGAYGLGRCTLGFFVGFLLGCCETLEYILYVTCACLTLCRMLADKWPVLTKYKYLVWALTYLVACMPVARGGRPFWMWNRAMAAISLGIILLFCVGSLPFVELHQPAQGDYVAVGGFSAFMKASPQAAWFFVGIESLNTLSNTVPTPQVTVPRGQVWSMVTLLVTAIWTYLVCLFLPPGMPTLSAELSPLNSGFTRMLNISSETATLLAVPATFATAEGFMLSYSNILVAMANSKLLPTVLSRRHTSYGTPVNALASGTLASFILCFVVDEWTLDTIVYDTCILFAFMSYVAQCLGYLFLKKHHKRTARLFVSPFGRVGAAFAIVVWVLNAVAVIAFQQDDEASVISALVLVVLCALYYHLYAKHRQSFSEEEQRILLLVHIAIHNAFKHSSKRRESSKKYTVLSLGGKTSRGSTGRTMKVLVGTTRHVSNVVAVTNTMLETRHGDMTEMRASSNRDNTP</sequence>
<dbReference type="Gene3D" id="1.20.1740.10">
    <property type="entry name" value="Amino acid/polyamine transporter I"/>
    <property type="match status" value="1"/>
</dbReference>
<comment type="caution">
    <text evidence="7">The sequence shown here is derived from an EMBL/GenBank/DDBJ whole genome shotgun (WGS) entry which is preliminary data.</text>
</comment>
<dbReference type="VEuPathDB" id="FungiDB:H310_10051"/>
<keyword evidence="3 6" id="KW-0812">Transmembrane</keyword>
<dbReference type="PANTHER" id="PTHR42770:SF7">
    <property type="entry name" value="MEMBRANE PROTEIN"/>
    <property type="match status" value="1"/>
</dbReference>
<feature type="transmembrane region" description="Helical" evidence="6">
    <location>
        <begin position="383"/>
        <end position="400"/>
    </location>
</feature>
<feature type="transmembrane region" description="Helical" evidence="6">
    <location>
        <begin position="144"/>
        <end position="164"/>
    </location>
</feature>
<evidence type="ECO:0000256" key="3">
    <source>
        <dbReference type="ARBA" id="ARBA00022692"/>
    </source>
</evidence>
<evidence type="ECO:0000256" key="6">
    <source>
        <dbReference type="SAM" id="Phobius"/>
    </source>
</evidence>
<protein>
    <recommendedName>
        <fullName evidence="9">Amino acid permease/ SLC12A domain-containing protein</fullName>
    </recommendedName>
</protein>
<dbReference type="InterPro" id="IPR050367">
    <property type="entry name" value="APC_superfamily"/>
</dbReference>
<feature type="transmembrane region" description="Helical" evidence="6">
    <location>
        <begin position="28"/>
        <end position="49"/>
    </location>
</feature>
<dbReference type="PIRSF" id="PIRSF006060">
    <property type="entry name" value="AA_transporter"/>
    <property type="match status" value="1"/>
</dbReference>
<comment type="subcellular location">
    <subcellularLocation>
        <location evidence="1">Cell membrane</location>
        <topology evidence="1">Multi-pass membrane protein</topology>
    </subcellularLocation>
</comment>
<keyword evidence="5 6" id="KW-0472">Membrane</keyword>
<feature type="transmembrane region" description="Helical" evidence="6">
    <location>
        <begin position="217"/>
        <end position="239"/>
    </location>
</feature>
<dbReference type="EMBL" id="QUSY01003356">
    <property type="protein sequence ID" value="RHY17829.1"/>
    <property type="molecule type" value="Genomic_DNA"/>
</dbReference>
<feature type="transmembrane region" description="Helical" evidence="6">
    <location>
        <begin position="406"/>
        <end position="424"/>
    </location>
</feature>
<organism evidence="7 8">
    <name type="scientific">Aphanomyces invadans</name>
    <dbReference type="NCBI Taxonomy" id="157072"/>
    <lineage>
        <taxon>Eukaryota</taxon>
        <taxon>Sar</taxon>
        <taxon>Stramenopiles</taxon>
        <taxon>Oomycota</taxon>
        <taxon>Saprolegniomycetes</taxon>
        <taxon>Saprolegniales</taxon>
        <taxon>Verrucalvaceae</taxon>
        <taxon>Aphanomyces</taxon>
    </lineage>
</organism>
<evidence type="ECO:0000313" key="8">
    <source>
        <dbReference type="Proteomes" id="UP000285060"/>
    </source>
</evidence>
<dbReference type="PANTHER" id="PTHR42770">
    <property type="entry name" value="AMINO ACID TRANSPORTER-RELATED"/>
    <property type="match status" value="1"/>
</dbReference>